<feature type="region of interest" description="Disordered" evidence="1">
    <location>
        <begin position="173"/>
        <end position="199"/>
    </location>
</feature>
<dbReference type="Proteomes" id="UP001324427">
    <property type="component" value="Unassembled WGS sequence"/>
</dbReference>
<feature type="region of interest" description="Disordered" evidence="1">
    <location>
        <begin position="117"/>
        <end position="156"/>
    </location>
</feature>
<feature type="compositionally biased region" description="Low complexity" evidence="1">
    <location>
        <begin position="185"/>
        <end position="199"/>
    </location>
</feature>
<dbReference type="AlphaFoldDB" id="A0AAV9JP19"/>
<proteinExistence type="predicted"/>
<organism evidence="2 3">
    <name type="scientific">Oleoguttula mirabilis</name>
    <dbReference type="NCBI Taxonomy" id="1507867"/>
    <lineage>
        <taxon>Eukaryota</taxon>
        <taxon>Fungi</taxon>
        <taxon>Dikarya</taxon>
        <taxon>Ascomycota</taxon>
        <taxon>Pezizomycotina</taxon>
        <taxon>Dothideomycetes</taxon>
        <taxon>Dothideomycetidae</taxon>
        <taxon>Mycosphaerellales</taxon>
        <taxon>Teratosphaeriaceae</taxon>
        <taxon>Oleoguttula</taxon>
    </lineage>
</organism>
<evidence type="ECO:0000313" key="3">
    <source>
        <dbReference type="Proteomes" id="UP001324427"/>
    </source>
</evidence>
<keyword evidence="3" id="KW-1185">Reference proteome</keyword>
<evidence type="ECO:0000313" key="2">
    <source>
        <dbReference type="EMBL" id="KAK4547305.1"/>
    </source>
</evidence>
<accession>A0AAV9JP19</accession>
<reference evidence="2 3" key="1">
    <citation type="submission" date="2021-11" db="EMBL/GenBank/DDBJ databases">
        <title>Black yeast isolated from Biological Soil Crust.</title>
        <authorList>
            <person name="Kurbessoian T."/>
        </authorList>
    </citation>
    <scope>NUCLEOTIDE SEQUENCE [LARGE SCALE GENOMIC DNA]</scope>
    <source>
        <strain evidence="2 3">CCFEE 5522</strain>
    </source>
</reference>
<name>A0AAV9JP19_9PEZI</name>
<comment type="caution">
    <text evidence="2">The sequence shown here is derived from an EMBL/GenBank/DDBJ whole genome shotgun (WGS) entry which is preliminary data.</text>
</comment>
<protein>
    <submittedName>
        <fullName evidence="2">Uncharacterized protein</fullName>
    </submittedName>
</protein>
<dbReference type="EMBL" id="JAVFHQ010000011">
    <property type="protein sequence ID" value="KAK4547305.1"/>
    <property type="molecule type" value="Genomic_DNA"/>
</dbReference>
<evidence type="ECO:0000256" key="1">
    <source>
        <dbReference type="SAM" id="MobiDB-lite"/>
    </source>
</evidence>
<sequence length="538" mass="58058">MDQLTTLLTGCVKQFSDLESLLGGLPTITATGSSLIDGPTWARNEKRLRTTIERIQPYRVSLFLMLQALELQPSKDQDESLERLQSELEELQDCMLSTDGDLAKRIGKVEARQGFTIAPTPPLDLEKHKSDPGDVTAAMRPTSPMSSSRGLHSADEKRRPAWISSWRSRSHRSNDSVQRLSRPLSATTSSSITSGSSISATSFSSRTSLAAVSNFSVYKLPITAEDVSNGHQYIGIVEEPAAIAEGDEESLYGRETAATSLPDRHRKALPMLVHSAMEPRASAVSSAPSGSGKQVTAPTAEVEMSARKYQGYWRPSFTADLPAVAAMCGTLLVTVGTTAGPATKLTESPETAARSATFCETLAQAPSPAKVIKTLQSHSLETLLFALKASLDSGRLPVVPTKIASAIYQKIAEAKNDPKKAPKLWQHVAKALKKVPPETMVPLMFLIGIGRRLRARGVMVGNRSAAAYLAEDLWPQPGSKSLFAQDTEAGDAATKLMLDNYDNIPDELPVVLQAVNYRFESGSRCNLLALLTTRKAPA</sequence>
<gene>
    <name evidence="2" type="ORF">LTR36_000960</name>
</gene>